<evidence type="ECO:0000256" key="5">
    <source>
        <dbReference type="SAM" id="MobiDB-lite"/>
    </source>
</evidence>
<dbReference type="Pfam" id="PF03467">
    <property type="entry name" value="Smg4_UPF3"/>
    <property type="match status" value="1"/>
</dbReference>
<dbReference type="AlphaFoldDB" id="A0A1B6CBU0"/>
<dbReference type="EMBL" id="GEDC01026370">
    <property type="protein sequence ID" value="JAS10928.1"/>
    <property type="molecule type" value="Transcribed_RNA"/>
</dbReference>
<accession>A0A1B6CBU0</accession>
<proteinExistence type="inferred from homology"/>
<reference evidence="7" key="1">
    <citation type="submission" date="2015-12" db="EMBL/GenBank/DDBJ databases">
        <title>De novo transcriptome assembly of four potential Pierce s Disease insect vectors from Arizona vineyards.</title>
        <authorList>
            <person name="Tassone E.E."/>
        </authorList>
    </citation>
    <scope>NUCLEOTIDE SEQUENCE</scope>
</reference>
<sequence>MKEGLEKDQSKKEHLLIKENCDPSIDNVKKKIKEEKPSMKVVVRRLPPTMTEATFKEQVSPLPPHDYMYFVQADSSLAPFSFCRAYINFISTEDLFMFTEKFDNYVFVDSKGQEYPAVVEFAPFQRIPKHRPNRKKDPKMGTIEQNQAYIEFKERLEAEMLESKTAANAVKQHFFETSNVNEEKKEVTTPLLDFVRHRRVERQRIREEKREEKRKRDLERRRAKDEQRKTRKDEDNPVLKLSSSNQDLNHIEKSLPKHFPIRDMIKLLSTDSKMSLSTSCPVVPLENPIEDFQKNILLTSESKNGTKKANSDENKITAAITNYGQIQKLQQNEKKQHIKLTDLGSKDINTTYTQQVTILKNPFSDVVKGGLRNKDDIHNKSNDFLKGNIQIMKPLHRLLQKGEDEIAFKEKRIRDNTKGFVNLNNVVKTGLKNDELAYNTRNKANDVLENITILKTESESFDKNIAIKSFNERQSPPSIIRRVTKKGFSSCTWNATTPRIYSPRITITNLSPSQHTSSPVHVNLENSQHWGNKPPMHISRRNKIFSLNAKS</sequence>
<organism evidence="7">
    <name type="scientific">Clastoptera arizonana</name>
    <name type="common">Arizona spittle bug</name>
    <dbReference type="NCBI Taxonomy" id="38151"/>
    <lineage>
        <taxon>Eukaryota</taxon>
        <taxon>Metazoa</taxon>
        <taxon>Ecdysozoa</taxon>
        <taxon>Arthropoda</taxon>
        <taxon>Hexapoda</taxon>
        <taxon>Insecta</taxon>
        <taxon>Pterygota</taxon>
        <taxon>Neoptera</taxon>
        <taxon>Paraneoptera</taxon>
        <taxon>Hemiptera</taxon>
        <taxon>Auchenorrhyncha</taxon>
        <taxon>Cercopoidea</taxon>
        <taxon>Clastopteridae</taxon>
        <taxon>Clastoptera</taxon>
    </lineage>
</organism>
<dbReference type="GO" id="GO:0045727">
    <property type="term" value="P:positive regulation of translation"/>
    <property type="evidence" value="ECO:0007669"/>
    <property type="project" value="TreeGrafter"/>
</dbReference>
<dbReference type="PANTHER" id="PTHR13112:SF0">
    <property type="entry name" value="FI21285P1"/>
    <property type="match status" value="1"/>
</dbReference>
<dbReference type="InterPro" id="IPR039722">
    <property type="entry name" value="Upf3"/>
</dbReference>
<feature type="compositionally biased region" description="Basic and acidic residues" evidence="5">
    <location>
        <begin position="209"/>
        <end position="237"/>
    </location>
</feature>
<evidence type="ECO:0000256" key="2">
    <source>
        <dbReference type="ARBA" id="ARBA00005991"/>
    </source>
</evidence>
<keyword evidence="4" id="KW-0539">Nucleus</keyword>
<evidence type="ECO:0000256" key="4">
    <source>
        <dbReference type="ARBA" id="ARBA00023242"/>
    </source>
</evidence>
<feature type="domain" description="UPF3" evidence="6">
    <location>
        <begin position="38"/>
        <end position="199"/>
    </location>
</feature>
<dbReference type="CDD" id="cd12455">
    <property type="entry name" value="RRM_like_Smg4_UPF3"/>
    <property type="match status" value="1"/>
</dbReference>
<dbReference type="InterPro" id="IPR005120">
    <property type="entry name" value="UPF3_dom"/>
</dbReference>
<dbReference type="SUPFAM" id="SSF54928">
    <property type="entry name" value="RNA-binding domain, RBD"/>
    <property type="match status" value="1"/>
</dbReference>
<evidence type="ECO:0000313" key="7">
    <source>
        <dbReference type="EMBL" id="JAS10928.1"/>
    </source>
</evidence>
<dbReference type="FunFam" id="3.30.70.330:FF:000717">
    <property type="entry name" value="regulator of nonsense transcripts 3B"/>
    <property type="match status" value="1"/>
</dbReference>
<dbReference type="InterPro" id="IPR035979">
    <property type="entry name" value="RBD_domain_sf"/>
</dbReference>
<dbReference type="GO" id="GO:0000184">
    <property type="term" value="P:nuclear-transcribed mRNA catabolic process, nonsense-mediated decay"/>
    <property type="evidence" value="ECO:0007669"/>
    <property type="project" value="UniProtKB-KW"/>
</dbReference>
<name>A0A1B6CBU0_9HEMI</name>
<protein>
    <recommendedName>
        <fullName evidence="6">UPF3 domain-containing protein</fullName>
    </recommendedName>
</protein>
<evidence type="ECO:0000256" key="3">
    <source>
        <dbReference type="ARBA" id="ARBA00023161"/>
    </source>
</evidence>
<feature type="region of interest" description="Disordered" evidence="5">
    <location>
        <begin position="209"/>
        <end position="251"/>
    </location>
</feature>
<dbReference type="GO" id="GO:0005730">
    <property type="term" value="C:nucleolus"/>
    <property type="evidence" value="ECO:0007669"/>
    <property type="project" value="TreeGrafter"/>
</dbReference>
<keyword evidence="3" id="KW-0866">Nonsense-mediated mRNA decay</keyword>
<dbReference type="GO" id="GO:0005737">
    <property type="term" value="C:cytoplasm"/>
    <property type="evidence" value="ECO:0007669"/>
    <property type="project" value="TreeGrafter"/>
</dbReference>
<evidence type="ECO:0000259" key="6">
    <source>
        <dbReference type="Pfam" id="PF03467"/>
    </source>
</evidence>
<gene>
    <name evidence="7" type="ORF">g.20719</name>
</gene>
<dbReference type="InterPro" id="IPR012677">
    <property type="entry name" value="Nucleotide-bd_a/b_plait_sf"/>
</dbReference>
<dbReference type="Gene3D" id="3.30.70.330">
    <property type="match status" value="1"/>
</dbReference>
<comment type="subcellular location">
    <subcellularLocation>
        <location evidence="1">Nucleus</location>
    </subcellularLocation>
</comment>
<dbReference type="PANTHER" id="PTHR13112">
    <property type="entry name" value="UPF3 REGULATOR OF NONSENSE TRANSCRIPTS-LIKE PROTEIN"/>
    <property type="match status" value="1"/>
</dbReference>
<dbReference type="GO" id="GO:0003729">
    <property type="term" value="F:mRNA binding"/>
    <property type="evidence" value="ECO:0007669"/>
    <property type="project" value="TreeGrafter"/>
</dbReference>
<evidence type="ECO:0000256" key="1">
    <source>
        <dbReference type="ARBA" id="ARBA00004123"/>
    </source>
</evidence>
<comment type="similarity">
    <text evidence="2">Belongs to the RENT3 family.</text>
</comment>